<evidence type="ECO:0000259" key="7">
    <source>
        <dbReference type="Pfam" id="PF17917"/>
    </source>
</evidence>
<evidence type="ECO:0000256" key="4">
    <source>
        <dbReference type="ARBA" id="ARBA00022759"/>
    </source>
</evidence>
<evidence type="ECO:0000256" key="6">
    <source>
        <dbReference type="ARBA" id="ARBA00022918"/>
    </source>
</evidence>
<dbReference type="SUPFAM" id="SSF56672">
    <property type="entry name" value="DNA/RNA polymerases"/>
    <property type="match status" value="1"/>
</dbReference>
<dbReference type="InterPro" id="IPR043128">
    <property type="entry name" value="Rev_trsase/Diguanyl_cyclase"/>
</dbReference>
<keyword evidence="5" id="KW-0378">Hydrolase</keyword>
<organism evidence="8 9">
    <name type="scientific">Lithospermum erythrorhizon</name>
    <name type="common">Purple gromwell</name>
    <name type="synonym">Lithospermum officinale var. erythrorhizon</name>
    <dbReference type="NCBI Taxonomy" id="34254"/>
    <lineage>
        <taxon>Eukaryota</taxon>
        <taxon>Viridiplantae</taxon>
        <taxon>Streptophyta</taxon>
        <taxon>Embryophyta</taxon>
        <taxon>Tracheophyta</taxon>
        <taxon>Spermatophyta</taxon>
        <taxon>Magnoliopsida</taxon>
        <taxon>eudicotyledons</taxon>
        <taxon>Gunneridae</taxon>
        <taxon>Pentapetalae</taxon>
        <taxon>asterids</taxon>
        <taxon>lamiids</taxon>
        <taxon>Boraginales</taxon>
        <taxon>Boraginaceae</taxon>
        <taxon>Boraginoideae</taxon>
        <taxon>Lithospermeae</taxon>
        <taxon>Lithospermum</taxon>
    </lineage>
</organism>
<dbReference type="InterPro" id="IPR041373">
    <property type="entry name" value="RT_RNaseH"/>
</dbReference>
<reference evidence="8 9" key="1">
    <citation type="submission" date="2024-01" db="EMBL/GenBank/DDBJ databases">
        <title>The complete chloroplast genome sequence of Lithospermum erythrorhizon: insights into the phylogenetic relationship among Boraginaceae species and the maternal lineages of purple gromwells.</title>
        <authorList>
            <person name="Okada T."/>
            <person name="Watanabe K."/>
        </authorList>
    </citation>
    <scope>NUCLEOTIDE SEQUENCE [LARGE SCALE GENOMIC DNA]</scope>
</reference>
<evidence type="ECO:0000256" key="1">
    <source>
        <dbReference type="ARBA" id="ARBA00022679"/>
    </source>
</evidence>
<dbReference type="Gene3D" id="3.30.70.270">
    <property type="match status" value="1"/>
</dbReference>
<keyword evidence="1" id="KW-0808">Transferase</keyword>
<dbReference type="GO" id="GO:0003964">
    <property type="term" value="F:RNA-directed DNA polymerase activity"/>
    <property type="evidence" value="ECO:0007669"/>
    <property type="project" value="UniProtKB-KW"/>
</dbReference>
<protein>
    <recommendedName>
        <fullName evidence="7">Reverse transcriptase RNase H-like domain-containing protein</fullName>
    </recommendedName>
</protein>
<keyword evidence="3" id="KW-0540">Nuclease</keyword>
<dbReference type="GO" id="GO:0016787">
    <property type="term" value="F:hydrolase activity"/>
    <property type="evidence" value="ECO:0007669"/>
    <property type="project" value="UniProtKB-KW"/>
</dbReference>
<dbReference type="Pfam" id="PF17917">
    <property type="entry name" value="RT_RNaseH"/>
    <property type="match status" value="1"/>
</dbReference>
<evidence type="ECO:0000313" key="9">
    <source>
        <dbReference type="Proteomes" id="UP001454036"/>
    </source>
</evidence>
<gene>
    <name evidence="8" type="ORF">LIER_38641</name>
</gene>
<evidence type="ECO:0000256" key="5">
    <source>
        <dbReference type="ARBA" id="ARBA00022801"/>
    </source>
</evidence>
<evidence type="ECO:0000256" key="3">
    <source>
        <dbReference type="ARBA" id="ARBA00022722"/>
    </source>
</evidence>
<dbReference type="EMBL" id="BAABME010019810">
    <property type="protein sequence ID" value="GAA0158409.1"/>
    <property type="molecule type" value="Genomic_DNA"/>
</dbReference>
<comment type="caution">
    <text evidence="8">The sequence shown here is derived from an EMBL/GenBank/DDBJ whole genome shotgun (WGS) entry which is preliminary data.</text>
</comment>
<dbReference type="PANTHER" id="PTHR48475">
    <property type="entry name" value="RIBONUCLEASE H"/>
    <property type="match status" value="1"/>
</dbReference>
<dbReference type="AlphaFoldDB" id="A0AAV3Q3Y1"/>
<proteinExistence type="predicted"/>
<dbReference type="Proteomes" id="UP001454036">
    <property type="component" value="Unassembled WGS sequence"/>
</dbReference>
<evidence type="ECO:0000313" key="8">
    <source>
        <dbReference type="EMBL" id="GAA0158409.1"/>
    </source>
</evidence>
<dbReference type="GO" id="GO:0004519">
    <property type="term" value="F:endonuclease activity"/>
    <property type="evidence" value="ECO:0007669"/>
    <property type="project" value="UniProtKB-KW"/>
</dbReference>
<keyword evidence="9" id="KW-1185">Reference proteome</keyword>
<keyword evidence="4" id="KW-0255">Endonuclease</keyword>
<feature type="domain" description="Reverse transcriptase RNase H-like" evidence="7">
    <location>
        <begin position="41"/>
        <end position="141"/>
    </location>
</feature>
<dbReference type="PANTHER" id="PTHR48475:SF2">
    <property type="entry name" value="RIBONUCLEASE H"/>
    <property type="match status" value="1"/>
</dbReference>
<dbReference type="Gene3D" id="3.10.20.370">
    <property type="match status" value="1"/>
</dbReference>
<keyword evidence="2" id="KW-0548">Nucleotidyltransferase</keyword>
<sequence length="236" mass="26723">MLVKSKVRANHLKNLRETFDQLRPSKLRINPDKCSFGPEVEETLQVYLAVSDRAVSSVLVREVEDRQRPIYYVSRVLHGAEENYPIIDKFVIALVVSARKLKIYLESHLSQVVMDRPLKRVITSPQLSGRLKTWAIELSEFDISYVPRPSIKAHALADFVIKCTTQPPQFVSGLGDFELGLNNPEWVLFVDAARNEKGSGAGVLIRGPHRVVMEYALRFTFSLPTKRLSINPLSPV</sequence>
<name>A0AAV3Q3Y1_LITER</name>
<dbReference type="InterPro" id="IPR043502">
    <property type="entry name" value="DNA/RNA_pol_sf"/>
</dbReference>
<keyword evidence="6" id="KW-0695">RNA-directed DNA polymerase</keyword>
<evidence type="ECO:0000256" key="2">
    <source>
        <dbReference type="ARBA" id="ARBA00022695"/>
    </source>
</evidence>
<accession>A0AAV3Q3Y1</accession>